<evidence type="ECO:0000313" key="1">
    <source>
        <dbReference type="EMBL" id="PYI09686.1"/>
    </source>
</evidence>
<organism evidence="1 2">
    <name type="scientific">Aspergillus sclerotiicarbonarius (strain CBS 121057 / IBT 28362)</name>
    <dbReference type="NCBI Taxonomy" id="1448318"/>
    <lineage>
        <taxon>Eukaryota</taxon>
        <taxon>Fungi</taxon>
        <taxon>Dikarya</taxon>
        <taxon>Ascomycota</taxon>
        <taxon>Pezizomycotina</taxon>
        <taxon>Eurotiomycetes</taxon>
        <taxon>Eurotiomycetidae</taxon>
        <taxon>Eurotiales</taxon>
        <taxon>Aspergillaceae</taxon>
        <taxon>Aspergillus</taxon>
        <taxon>Aspergillus subgen. Circumdati</taxon>
    </lineage>
</organism>
<name>A0A319EH83_ASPSB</name>
<accession>A0A319EH83</accession>
<keyword evidence="2" id="KW-1185">Reference proteome</keyword>
<dbReference type="PANTHER" id="PTHR38846">
    <property type="entry name" value="C3H1-TYPE DOMAIN-CONTAINING PROTEIN"/>
    <property type="match status" value="1"/>
</dbReference>
<gene>
    <name evidence="1" type="ORF">BO78DRAFT_308086</name>
</gene>
<protein>
    <submittedName>
        <fullName evidence="1">Uncharacterized protein</fullName>
    </submittedName>
</protein>
<dbReference type="Proteomes" id="UP000248423">
    <property type="component" value="Unassembled WGS sequence"/>
</dbReference>
<dbReference type="STRING" id="1448318.A0A319EH83"/>
<dbReference type="PANTHER" id="PTHR38846:SF1">
    <property type="entry name" value="C3H1-TYPE DOMAIN-CONTAINING PROTEIN"/>
    <property type="match status" value="1"/>
</dbReference>
<sequence length="150" mass="17507">MSAPRPCFSDFPDFKQTPDLPISVEFNRLASQRRWKKGSKTWCRVWNRCIDMEYDRVMGNHLTGLDDWRRLCEELDLPGPFSSIRQCKQALSKVYVNIVDILECRQLGQKPRKFHTLKALIAYTRDSGKFFGRGLAKQDKLLGTLLKRVL</sequence>
<reference evidence="1 2" key="1">
    <citation type="submission" date="2018-02" db="EMBL/GenBank/DDBJ databases">
        <title>The genomes of Aspergillus section Nigri reveals drivers in fungal speciation.</title>
        <authorList>
            <consortium name="DOE Joint Genome Institute"/>
            <person name="Vesth T.C."/>
            <person name="Nybo J."/>
            <person name="Theobald S."/>
            <person name="Brandl J."/>
            <person name="Frisvad J.C."/>
            <person name="Nielsen K.F."/>
            <person name="Lyhne E.K."/>
            <person name="Kogle M.E."/>
            <person name="Kuo A."/>
            <person name="Riley R."/>
            <person name="Clum A."/>
            <person name="Nolan M."/>
            <person name="Lipzen A."/>
            <person name="Salamov A."/>
            <person name="Henrissat B."/>
            <person name="Wiebenga A."/>
            <person name="De vries R.P."/>
            <person name="Grigoriev I.V."/>
            <person name="Mortensen U.H."/>
            <person name="Andersen M.R."/>
            <person name="Baker S.E."/>
        </authorList>
    </citation>
    <scope>NUCLEOTIDE SEQUENCE [LARGE SCALE GENOMIC DNA]</scope>
    <source>
        <strain evidence="1 2">CBS 121057</strain>
    </source>
</reference>
<proteinExistence type="predicted"/>
<dbReference type="EMBL" id="KZ826326">
    <property type="protein sequence ID" value="PYI09686.1"/>
    <property type="molecule type" value="Genomic_DNA"/>
</dbReference>
<evidence type="ECO:0000313" key="2">
    <source>
        <dbReference type="Proteomes" id="UP000248423"/>
    </source>
</evidence>
<dbReference type="OrthoDB" id="6105938at2759"/>
<dbReference type="VEuPathDB" id="FungiDB:BO78DRAFT_308086"/>
<dbReference type="AlphaFoldDB" id="A0A319EH83"/>